<dbReference type="RefSeq" id="WP_084045232.1">
    <property type="nucleotide sequence ID" value="NZ_FWWU01000002.1"/>
</dbReference>
<reference evidence="5 6" key="1">
    <citation type="submission" date="2017-04" db="EMBL/GenBank/DDBJ databases">
        <authorList>
            <person name="Afonso C.L."/>
            <person name="Miller P.J."/>
            <person name="Scott M.A."/>
            <person name="Spackman E."/>
            <person name="Goraichik I."/>
            <person name="Dimitrov K.M."/>
            <person name="Suarez D.L."/>
            <person name="Swayne D.E."/>
        </authorList>
    </citation>
    <scope>NUCLEOTIDE SEQUENCE [LARGE SCALE GENOMIC DNA]</scope>
    <source>
        <strain evidence="5 6">KR-140</strain>
    </source>
</reference>
<dbReference type="FunFam" id="1.10.10.10:FF:000481">
    <property type="entry name" value="Transcriptional regulator, GntR family"/>
    <property type="match status" value="1"/>
</dbReference>
<dbReference type="AlphaFoldDB" id="A0A1W1UCC3"/>
<dbReference type="SMART" id="SM00866">
    <property type="entry name" value="UTRA"/>
    <property type="match status" value="1"/>
</dbReference>
<dbReference type="Gene3D" id="3.40.1410.10">
    <property type="entry name" value="Chorismate lyase-like"/>
    <property type="match status" value="1"/>
</dbReference>
<dbReference type="CDD" id="cd07377">
    <property type="entry name" value="WHTH_GntR"/>
    <property type="match status" value="1"/>
</dbReference>
<dbReference type="PRINTS" id="PR00035">
    <property type="entry name" value="HTHGNTR"/>
</dbReference>
<dbReference type="SMART" id="SM00345">
    <property type="entry name" value="HTH_GNTR"/>
    <property type="match status" value="1"/>
</dbReference>
<dbReference type="Proteomes" id="UP000192582">
    <property type="component" value="Unassembled WGS sequence"/>
</dbReference>
<dbReference type="SUPFAM" id="SSF46785">
    <property type="entry name" value="Winged helix' DNA-binding domain"/>
    <property type="match status" value="1"/>
</dbReference>
<evidence type="ECO:0000313" key="5">
    <source>
        <dbReference type="EMBL" id="SMB78461.1"/>
    </source>
</evidence>
<keyword evidence="1" id="KW-0805">Transcription regulation</keyword>
<dbReference type="GO" id="GO:0045892">
    <property type="term" value="P:negative regulation of DNA-templated transcription"/>
    <property type="evidence" value="ECO:0007669"/>
    <property type="project" value="TreeGrafter"/>
</dbReference>
<dbReference type="OrthoDB" id="457376at2"/>
<keyword evidence="3" id="KW-0804">Transcription</keyword>
<keyword evidence="6" id="KW-1185">Reference proteome</keyword>
<dbReference type="InterPro" id="IPR036388">
    <property type="entry name" value="WH-like_DNA-bd_sf"/>
</dbReference>
<dbReference type="InterPro" id="IPR050679">
    <property type="entry name" value="Bact_HTH_transcr_reg"/>
</dbReference>
<dbReference type="InterPro" id="IPR028978">
    <property type="entry name" value="Chorismate_lyase_/UTRA_dom_sf"/>
</dbReference>
<dbReference type="InterPro" id="IPR011663">
    <property type="entry name" value="UTRA"/>
</dbReference>
<dbReference type="PROSITE" id="PS50949">
    <property type="entry name" value="HTH_GNTR"/>
    <property type="match status" value="1"/>
</dbReference>
<evidence type="ECO:0000256" key="2">
    <source>
        <dbReference type="ARBA" id="ARBA00023125"/>
    </source>
</evidence>
<accession>A0A1W1UCC3</accession>
<dbReference type="InterPro" id="IPR000524">
    <property type="entry name" value="Tscrpt_reg_HTH_GntR"/>
</dbReference>
<dbReference type="PANTHER" id="PTHR44846">
    <property type="entry name" value="MANNOSYL-D-GLYCERATE TRANSPORT/METABOLISM SYSTEM REPRESSOR MNGR-RELATED"/>
    <property type="match status" value="1"/>
</dbReference>
<gene>
    <name evidence="5" type="ORF">SAMN00790413_06668</name>
</gene>
<dbReference type="InterPro" id="IPR036390">
    <property type="entry name" value="WH_DNA-bd_sf"/>
</dbReference>
<dbReference type="GO" id="GO:0003700">
    <property type="term" value="F:DNA-binding transcription factor activity"/>
    <property type="evidence" value="ECO:0007669"/>
    <property type="project" value="InterPro"/>
</dbReference>
<organism evidence="5 6">
    <name type="scientific">Deinococcus hopiensis KR-140</name>
    <dbReference type="NCBI Taxonomy" id="695939"/>
    <lineage>
        <taxon>Bacteria</taxon>
        <taxon>Thermotogati</taxon>
        <taxon>Deinococcota</taxon>
        <taxon>Deinococci</taxon>
        <taxon>Deinococcales</taxon>
        <taxon>Deinococcaceae</taxon>
        <taxon>Deinococcus</taxon>
    </lineage>
</organism>
<evidence type="ECO:0000313" key="6">
    <source>
        <dbReference type="Proteomes" id="UP000192582"/>
    </source>
</evidence>
<proteinExistence type="predicted"/>
<protein>
    <submittedName>
        <fullName evidence="5">Transcriptional regulator, GntR family</fullName>
    </submittedName>
</protein>
<name>A0A1W1UCC3_9DEIO</name>
<dbReference type="SUPFAM" id="SSF64288">
    <property type="entry name" value="Chorismate lyase-like"/>
    <property type="match status" value="1"/>
</dbReference>
<dbReference type="STRING" id="695939.SAMN00790413_06668"/>
<dbReference type="Pfam" id="PF00392">
    <property type="entry name" value="GntR"/>
    <property type="match status" value="1"/>
</dbReference>
<sequence>MPKYPAIKAALKERLLGNDYADGHALPSEPQLAREFDVSRMTARRAIDELEREGYLYRVQGAGTFPTGKRFQQGGFSVSPFADWSSHSDKRTQVLRAELLAATPEIAAVLNVSTGDPFIFVHRLRWDRETPIVVEKRYVDAQALPDLLSQDLSKVSVHDLLASQTRVPLTRVEQYLQAVNIWPEEAELLQVVPGTATLLIRRTAFSRERRVSYVNYWVRSDRFNFQNSFVP</sequence>
<keyword evidence="2" id="KW-0238">DNA-binding</keyword>
<evidence type="ECO:0000259" key="4">
    <source>
        <dbReference type="PROSITE" id="PS50949"/>
    </source>
</evidence>
<feature type="domain" description="HTH gntR-type" evidence="4">
    <location>
        <begin position="1"/>
        <end position="69"/>
    </location>
</feature>
<evidence type="ECO:0000256" key="1">
    <source>
        <dbReference type="ARBA" id="ARBA00023015"/>
    </source>
</evidence>
<dbReference type="Pfam" id="PF07702">
    <property type="entry name" value="UTRA"/>
    <property type="match status" value="1"/>
</dbReference>
<dbReference type="PANTHER" id="PTHR44846:SF1">
    <property type="entry name" value="MANNOSYL-D-GLYCERATE TRANSPORT_METABOLISM SYSTEM REPRESSOR MNGR-RELATED"/>
    <property type="match status" value="1"/>
</dbReference>
<dbReference type="EMBL" id="FWWU01000002">
    <property type="protein sequence ID" value="SMB78461.1"/>
    <property type="molecule type" value="Genomic_DNA"/>
</dbReference>
<dbReference type="Gene3D" id="1.10.10.10">
    <property type="entry name" value="Winged helix-like DNA-binding domain superfamily/Winged helix DNA-binding domain"/>
    <property type="match status" value="1"/>
</dbReference>
<evidence type="ECO:0000256" key="3">
    <source>
        <dbReference type="ARBA" id="ARBA00023163"/>
    </source>
</evidence>
<dbReference type="GO" id="GO:0003677">
    <property type="term" value="F:DNA binding"/>
    <property type="evidence" value="ECO:0007669"/>
    <property type="project" value="UniProtKB-KW"/>
</dbReference>